<gene>
    <name evidence="1" type="ORF">A6D92_04410</name>
</gene>
<dbReference type="CDD" id="cd17505">
    <property type="entry name" value="Ubl_SAMP1_like"/>
    <property type="match status" value="1"/>
</dbReference>
<dbReference type="InterPro" id="IPR016155">
    <property type="entry name" value="Mopterin_synth/thiamin_S_b"/>
</dbReference>
<evidence type="ECO:0008006" key="3">
    <source>
        <dbReference type="Google" id="ProtNLM"/>
    </source>
</evidence>
<dbReference type="InterPro" id="IPR012675">
    <property type="entry name" value="Beta-grasp_dom_sf"/>
</dbReference>
<dbReference type="Pfam" id="PF02597">
    <property type="entry name" value="ThiS"/>
    <property type="match status" value="1"/>
</dbReference>
<dbReference type="PANTHER" id="PTHR38031:SF1">
    <property type="entry name" value="SULFUR CARRIER PROTEIN CYSO"/>
    <property type="match status" value="1"/>
</dbReference>
<evidence type="ECO:0000313" key="2">
    <source>
        <dbReference type="Proteomes" id="UP000194267"/>
    </source>
</evidence>
<accession>A0A1Y2T5N2</accession>
<evidence type="ECO:0000313" key="1">
    <source>
        <dbReference type="EMBL" id="OTA41708.1"/>
    </source>
</evidence>
<sequence>MQVRLYATLRALAGAARVEVPGTPGEPVGDVLRRLVAQCPGLEGQILTPDGAALLPHVQVFIAGRSIRDLQGMATPVPPGADLAVFPPVAGGCGLLIA</sequence>
<dbReference type="InterPro" id="IPR052045">
    <property type="entry name" value="Sulfur_Carrier/Prot_Modifier"/>
</dbReference>
<organism evidence="1 2">
    <name type="scientific">Symbiobacterium thermophilum</name>
    <dbReference type="NCBI Taxonomy" id="2734"/>
    <lineage>
        <taxon>Bacteria</taxon>
        <taxon>Bacillati</taxon>
        <taxon>Bacillota</taxon>
        <taxon>Clostridia</taxon>
        <taxon>Eubacteriales</taxon>
        <taxon>Symbiobacteriaceae</taxon>
        <taxon>Symbiobacterium</taxon>
    </lineage>
</organism>
<name>A0A1Y2T5N2_SYMTR</name>
<dbReference type="EMBL" id="LWLV01000269">
    <property type="protein sequence ID" value="OTA41708.1"/>
    <property type="molecule type" value="Genomic_DNA"/>
</dbReference>
<dbReference type="OMA" id="TEWKLFA"/>
<dbReference type="Proteomes" id="UP000194267">
    <property type="component" value="Unassembled WGS sequence"/>
</dbReference>
<dbReference type="SUPFAM" id="SSF54285">
    <property type="entry name" value="MoaD/ThiS"/>
    <property type="match status" value="1"/>
</dbReference>
<dbReference type="InterPro" id="IPR054834">
    <property type="entry name" value="SAMP1_3"/>
</dbReference>
<dbReference type="AlphaFoldDB" id="A0A1Y2T5N2"/>
<proteinExistence type="predicted"/>
<reference evidence="2" key="1">
    <citation type="submission" date="2016-04" db="EMBL/GenBank/DDBJ databases">
        <authorList>
            <person name="Antunes L.P."/>
            <person name="Martins L.F."/>
            <person name="Pereira R.V."/>
            <person name="Thomas A.M."/>
            <person name="Barbosa D."/>
            <person name="Nascimento L."/>
            <person name="Silva G.M."/>
            <person name="Condomitti G.W."/>
            <person name="Digiampietri L.A."/>
            <person name="Lombardi K.C."/>
            <person name="Ramos P.L."/>
            <person name="Quaggio R.B."/>
            <person name="Oliveira J.C."/>
            <person name="Pascon R.C."/>
            <person name="Cruz J.B."/>
            <person name="Silva A.M."/>
            <person name="Setubal J.C."/>
        </authorList>
    </citation>
    <scope>NUCLEOTIDE SEQUENCE [LARGE SCALE GENOMIC DNA]</scope>
</reference>
<comment type="caution">
    <text evidence="1">The sequence shown here is derived from an EMBL/GenBank/DDBJ whole genome shotgun (WGS) entry which is preliminary data.</text>
</comment>
<dbReference type="PANTHER" id="PTHR38031">
    <property type="entry name" value="SULFUR CARRIER PROTEIN SLR0821-RELATED"/>
    <property type="match status" value="1"/>
</dbReference>
<dbReference type="NCBIfam" id="NF041918">
    <property type="entry name" value="SAMP1"/>
    <property type="match status" value="1"/>
</dbReference>
<dbReference type="Gene3D" id="3.10.20.30">
    <property type="match status" value="1"/>
</dbReference>
<dbReference type="InterPro" id="IPR003749">
    <property type="entry name" value="ThiS/MoaD-like"/>
</dbReference>
<protein>
    <recommendedName>
        <fullName evidence="3">Molybdopterin synthase sulfur carrier subunit</fullName>
    </recommendedName>
</protein>